<name>D2BSD9_DICZ5</name>
<accession>D2BSD9</accession>
<dbReference type="KEGG" id="ddc:Dd586_0665"/>
<dbReference type="RefSeq" id="WP_012883403.1">
    <property type="nucleotide sequence ID" value="NC_013592.1"/>
</dbReference>
<dbReference type="PANTHER" id="PTHR48100:SF1">
    <property type="entry name" value="HISTIDINE PHOSPHATASE FAMILY PROTEIN-RELATED"/>
    <property type="match status" value="1"/>
</dbReference>
<organism evidence="2 3">
    <name type="scientific">Dickeya zeae (strain Ech586)</name>
    <name type="common">Dickeya dadantii (strain Ech586)</name>
    <dbReference type="NCBI Taxonomy" id="590409"/>
    <lineage>
        <taxon>Bacteria</taxon>
        <taxon>Pseudomonadati</taxon>
        <taxon>Pseudomonadota</taxon>
        <taxon>Gammaproteobacteria</taxon>
        <taxon>Enterobacterales</taxon>
        <taxon>Pectobacteriaceae</taxon>
        <taxon>Dickeya</taxon>
        <taxon>Dickeya parazeae</taxon>
    </lineage>
</organism>
<dbReference type="GO" id="GO:0005737">
    <property type="term" value="C:cytoplasm"/>
    <property type="evidence" value="ECO:0007669"/>
    <property type="project" value="TreeGrafter"/>
</dbReference>
<dbReference type="EMBL" id="CP001836">
    <property type="protein sequence ID" value="ACZ75558.1"/>
    <property type="molecule type" value="Genomic_DNA"/>
</dbReference>
<reference evidence="2" key="1">
    <citation type="submission" date="2009-12" db="EMBL/GenBank/DDBJ databases">
        <title>Complete sequence of Dickeya dadantii Ech586.</title>
        <authorList>
            <consortium name="US DOE Joint Genome Institute"/>
            <person name="Lucas S."/>
            <person name="Copeland A."/>
            <person name="Lapidus A."/>
            <person name="Glavina del Rio T."/>
            <person name="Tice H."/>
            <person name="Bruce D."/>
            <person name="Goodwin L."/>
            <person name="Pitluck S."/>
            <person name="Munk A.C."/>
            <person name="Brettin T."/>
            <person name="Detter J.C."/>
            <person name="Han C."/>
            <person name="Tapia R."/>
            <person name="Larimer F."/>
            <person name="Land M."/>
            <person name="Hauser L."/>
            <person name="Kyrpides N."/>
            <person name="Mikhailova N."/>
            <person name="Balakrishnan V."/>
            <person name="Glasner J."/>
            <person name="Perna N.T."/>
        </authorList>
    </citation>
    <scope>NUCLEOTIDE SEQUENCE [LARGE SCALE GENOMIC DNA]</scope>
    <source>
        <strain evidence="2">Ech586</strain>
    </source>
</reference>
<protein>
    <submittedName>
        <fullName evidence="2">Phosphoglycerate mutase</fullName>
    </submittedName>
</protein>
<dbReference type="SUPFAM" id="SSF53254">
    <property type="entry name" value="Phosphoglycerate mutase-like"/>
    <property type="match status" value="1"/>
</dbReference>
<dbReference type="eggNOG" id="COG0406">
    <property type="taxonomic scope" value="Bacteria"/>
</dbReference>
<feature type="binding site" evidence="1">
    <location>
        <position position="59"/>
    </location>
    <ligand>
        <name>substrate</name>
    </ligand>
</feature>
<dbReference type="CDD" id="cd07067">
    <property type="entry name" value="HP_PGM_like"/>
    <property type="match status" value="1"/>
</dbReference>
<dbReference type="InterPro" id="IPR029033">
    <property type="entry name" value="His_PPase_superfam"/>
</dbReference>
<evidence type="ECO:0000256" key="1">
    <source>
        <dbReference type="PIRSR" id="PIRSR613078-2"/>
    </source>
</evidence>
<proteinExistence type="predicted"/>
<dbReference type="Proteomes" id="UP000001446">
    <property type="component" value="Chromosome"/>
</dbReference>
<gene>
    <name evidence="2" type="ordered locus">Dd586_0665</name>
</gene>
<dbReference type="GO" id="GO:0016791">
    <property type="term" value="F:phosphatase activity"/>
    <property type="evidence" value="ECO:0007669"/>
    <property type="project" value="TreeGrafter"/>
</dbReference>
<evidence type="ECO:0000313" key="3">
    <source>
        <dbReference type="Proteomes" id="UP000001446"/>
    </source>
</evidence>
<evidence type="ECO:0000313" key="2">
    <source>
        <dbReference type="EMBL" id="ACZ75558.1"/>
    </source>
</evidence>
<dbReference type="OrthoDB" id="9781415at2"/>
<dbReference type="AlphaFoldDB" id="D2BSD9"/>
<dbReference type="SMART" id="SM00855">
    <property type="entry name" value="PGAM"/>
    <property type="match status" value="1"/>
</dbReference>
<dbReference type="STRING" id="590409.Dd586_0665"/>
<sequence length="208" mass="23348">MIIYLVRHGLSVANISQLVTGLPDDVLSDKGCIQAMNLRQWLMESEVDPDAFWVSHWGRARQTAELLYPEASWITDERIGETNAGEVANWSTESFITSWPDFYHSPQNRYPGGESHQMLNERVHEFWNEISKSNVKSALVVTHSGPISCILQNILNINMDRFPAFLPANASISVLESDRSPLSDNMNFRLKGFSLGPVSNISEAIIGK</sequence>
<keyword evidence="3" id="KW-1185">Reference proteome</keyword>
<dbReference type="InterPro" id="IPR013078">
    <property type="entry name" value="His_Pase_superF_clade-1"/>
</dbReference>
<dbReference type="Gene3D" id="3.40.50.1240">
    <property type="entry name" value="Phosphoglycerate mutase-like"/>
    <property type="match status" value="1"/>
</dbReference>
<feature type="binding site" evidence="1">
    <location>
        <begin position="20"/>
        <end position="21"/>
    </location>
    <ligand>
        <name>substrate</name>
    </ligand>
</feature>
<dbReference type="InterPro" id="IPR050275">
    <property type="entry name" value="PGM_Phosphatase"/>
</dbReference>
<dbReference type="HOGENOM" id="CLU_033323_8_4_6"/>
<dbReference type="Pfam" id="PF00300">
    <property type="entry name" value="His_Phos_1"/>
    <property type="match status" value="1"/>
</dbReference>
<feature type="binding site" evidence="1">
    <location>
        <begin position="7"/>
        <end position="14"/>
    </location>
    <ligand>
        <name>substrate</name>
    </ligand>
</feature>
<dbReference type="PANTHER" id="PTHR48100">
    <property type="entry name" value="BROAD-SPECIFICITY PHOSPHATASE YOR283W-RELATED"/>
    <property type="match status" value="1"/>
</dbReference>